<dbReference type="Gene3D" id="3.80.10.10">
    <property type="entry name" value="Ribonuclease Inhibitor"/>
    <property type="match status" value="1"/>
</dbReference>
<proteinExistence type="predicted"/>
<feature type="non-terminal residue" evidence="1">
    <location>
        <position position="1"/>
    </location>
</feature>
<dbReference type="OrthoDB" id="1745127at2759"/>
<dbReference type="Proteomes" id="UP000593560">
    <property type="component" value="Unassembled WGS sequence"/>
</dbReference>
<protein>
    <submittedName>
        <fullName evidence="1">Uncharacterized protein</fullName>
    </submittedName>
</protein>
<evidence type="ECO:0000313" key="2">
    <source>
        <dbReference type="Proteomes" id="UP000593560"/>
    </source>
</evidence>
<sequence>KHVFCSEDKRVTRIQIGHQNLQGTLPSDLQNLVELEHLEVQ</sequence>
<dbReference type="EMBL" id="JABFAD010000004">
    <property type="protein sequence ID" value="MBA0796992.1"/>
    <property type="molecule type" value="Genomic_DNA"/>
</dbReference>
<gene>
    <name evidence="1" type="ORF">Gohar_007720</name>
</gene>
<name>A0A7J9GHE7_9ROSI</name>
<dbReference type="AlphaFoldDB" id="A0A7J9GHE7"/>
<organism evidence="1 2">
    <name type="scientific">Gossypium harknessii</name>
    <dbReference type="NCBI Taxonomy" id="34285"/>
    <lineage>
        <taxon>Eukaryota</taxon>
        <taxon>Viridiplantae</taxon>
        <taxon>Streptophyta</taxon>
        <taxon>Embryophyta</taxon>
        <taxon>Tracheophyta</taxon>
        <taxon>Spermatophyta</taxon>
        <taxon>Magnoliopsida</taxon>
        <taxon>eudicotyledons</taxon>
        <taxon>Gunneridae</taxon>
        <taxon>Pentapetalae</taxon>
        <taxon>rosids</taxon>
        <taxon>malvids</taxon>
        <taxon>Malvales</taxon>
        <taxon>Malvaceae</taxon>
        <taxon>Malvoideae</taxon>
        <taxon>Gossypium</taxon>
    </lineage>
</organism>
<dbReference type="InterPro" id="IPR032675">
    <property type="entry name" value="LRR_dom_sf"/>
</dbReference>
<accession>A0A7J9GHE7</accession>
<reference evidence="1 2" key="1">
    <citation type="journal article" date="2019" name="Genome Biol. Evol.">
        <title>Insights into the evolution of the New World diploid cottons (Gossypium, subgenus Houzingenia) based on genome sequencing.</title>
        <authorList>
            <person name="Grover C.E."/>
            <person name="Arick M.A. 2nd"/>
            <person name="Thrash A."/>
            <person name="Conover J.L."/>
            <person name="Sanders W.S."/>
            <person name="Peterson D.G."/>
            <person name="Frelichowski J.E."/>
            <person name="Scheffler J.A."/>
            <person name="Scheffler B.E."/>
            <person name="Wendel J.F."/>
        </authorList>
    </citation>
    <scope>NUCLEOTIDE SEQUENCE [LARGE SCALE GENOMIC DNA]</scope>
    <source>
        <strain evidence="1">0</strain>
        <tissue evidence="1">Leaf</tissue>
    </source>
</reference>
<comment type="caution">
    <text evidence="1">The sequence shown here is derived from an EMBL/GenBank/DDBJ whole genome shotgun (WGS) entry which is preliminary data.</text>
</comment>
<keyword evidence="2" id="KW-1185">Reference proteome</keyword>
<evidence type="ECO:0000313" key="1">
    <source>
        <dbReference type="EMBL" id="MBA0796992.1"/>
    </source>
</evidence>